<comment type="caution">
    <text evidence="4">The sequence shown here is derived from an EMBL/GenBank/DDBJ whole genome shotgun (WGS) entry which is preliminary data.</text>
</comment>
<name>A0A4R5A4Y8_9ACTN</name>
<dbReference type="Pfam" id="PF00171">
    <property type="entry name" value="Aldedh"/>
    <property type="match status" value="1"/>
</dbReference>
<dbReference type="EMBL" id="SMLB01000047">
    <property type="protein sequence ID" value="TDD65759.1"/>
    <property type="molecule type" value="Genomic_DNA"/>
</dbReference>
<feature type="domain" description="Aldehyde dehydrogenase" evidence="3">
    <location>
        <begin position="35"/>
        <end position="267"/>
    </location>
</feature>
<sequence>MVRPADPPQGGSMTVTHDLIPAPHELDIDGHWIGGALKRVALELGGKTANIVLPEADIDHAVAETLRYAWTNSGQACGAWTRLLVPADRHHEVVAELVAEAAAYTVGDPWDENTRIGPLASQAQWERVNAYIERGVADGLDLVYGGPGRVTGFERGAFVRPTIFAGVDPLSVVAQEEIFGPVLSVIPYRSEDEAVEIADGTIYGLGAAVFGDRDHALDVARRLAAGQVYVNGAPFNPLAPFGGYKQSGTGREMGRAGVEEFTELKAIQL</sequence>
<dbReference type="InterPro" id="IPR016163">
    <property type="entry name" value="Ald_DH_C"/>
</dbReference>
<evidence type="ECO:0000313" key="5">
    <source>
        <dbReference type="Proteomes" id="UP000295217"/>
    </source>
</evidence>
<keyword evidence="2" id="KW-0560">Oxidoreductase</keyword>
<dbReference type="InterPro" id="IPR016161">
    <property type="entry name" value="Ald_DH/histidinol_DH"/>
</dbReference>
<dbReference type="PANTHER" id="PTHR42804">
    <property type="entry name" value="ALDEHYDE DEHYDROGENASE"/>
    <property type="match status" value="1"/>
</dbReference>
<dbReference type="Gene3D" id="3.40.309.10">
    <property type="entry name" value="Aldehyde Dehydrogenase, Chain A, domain 2"/>
    <property type="match status" value="1"/>
</dbReference>
<dbReference type="GO" id="GO:0016620">
    <property type="term" value="F:oxidoreductase activity, acting on the aldehyde or oxo group of donors, NAD or NADP as acceptor"/>
    <property type="evidence" value="ECO:0007669"/>
    <property type="project" value="InterPro"/>
</dbReference>
<evidence type="ECO:0000256" key="2">
    <source>
        <dbReference type="ARBA" id="ARBA00023002"/>
    </source>
</evidence>
<dbReference type="PANTHER" id="PTHR42804:SF1">
    <property type="entry name" value="ALDEHYDE DEHYDROGENASE-RELATED"/>
    <property type="match status" value="1"/>
</dbReference>
<reference evidence="4 5" key="1">
    <citation type="submission" date="2019-02" db="EMBL/GenBank/DDBJ databases">
        <title>Draft genome sequences of novel Actinobacteria.</title>
        <authorList>
            <person name="Sahin N."/>
            <person name="Ay H."/>
            <person name="Saygin H."/>
        </authorList>
    </citation>
    <scope>NUCLEOTIDE SEQUENCE [LARGE SCALE GENOMIC DNA]</scope>
    <source>
        <strain evidence="4 5">8K307</strain>
    </source>
</reference>
<gene>
    <name evidence="4" type="ORF">E1262_24085</name>
</gene>
<organism evidence="4 5">
    <name type="scientific">Jiangella aurantiaca</name>
    <dbReference type="NCBI Taxonomy" id="2530373"/>
    <lineage>
        <taxon>Bacteria</taxon>
        <taxon>Bacillati</taxon>
        <taxon>Actinomycetota</taxon>
        <taxon>Actinomycetes</taxon>
        <taxon>Jiangellales</taxon>
        <taxon>Jiangellaceae</taxon>
        <taxon>Jiangella</taxon>
    </lineage>
</organism>
<proteinExistence type="inferred from homology"/>
<evidence type="ECO:0000313" key="4">
    <source>
        <dbReference type="EMBL" id="TDD65759.1"/>
    </source>
</evidence>
<dbReference type="AlphaFoldDB" id="A0A4R5A4Y8"/>
<keyword evidence="5" id="KW-1185">Reference proteome</keyword>
<protein>
    <submittedName>
        <fullName evidence="4">Aldehyde dehydrogenase family protein</fullName>
    </submittedName>
</protein>
<accession>A0A4R5A4Y8</accession>
<evidence type="ECO:0000259" key="3">
    <source>
        <dbReference type="Pfam" id="PF00171"/>
    </source>
</evidence>
<dbReference type="InterPro" id="IPR015590">
    <property type="entry name" value="Aldehyde_DH_dom"/>
</dbReference>
<dbReference type="SUPFAM" id="SSF53720">
    <property type="entry name" value="ALDH-like"/>
    <property type="match status" value="1"/>
</dbReference>
<comment type="similarity">
    <text evidence="1">Belongs to the aldehyde dehydrogenase family.</text>
</comment>
<dbReference type="InterPro" id="IPR016162">
    <property type="entry name" value="Ald_DH_N"/>
</dbReference>
<evidence type="ECO:0000256" key="1">
    <source>
        <dbReference type="ARBA" id="ARBA00009986"/>
    </source>
</evidence>
<dbReference type="Proteomes" id="UP000295217">
    <property type="component" value="Unassembled WGS sequence"/>
</dbReference>
<dbReference type="Gene3D" id="3.40.605.10">
    <property type="entry name" value="Aldehyde Dehydrogenase, Chain A, domain 1"/>
    <property type="match status" value="1"/>
</dbReference>
<dbReference type="OrthoDB" id="6882680at2"/>